<evidence type="ECO:0000256" key="3">
    <source>
        <dbReference type="ARBA" id="ARBA00023237"/>
    </source>
</evidence>
<evidence type="ECO:0000313" key="7">
    <source>
        <dbReference type="EMBL" id="BBF87913.1"/>
    </source>
</evidence>
<evidence type="ECO:0000259" key="6">
    <source>
        <dbReference type="Pfam" id="PF04453"/>
    </source>
</evidence>
<keyword evidence="8" id="KW-1185">Reference proteome</keyword>
<accession>A0A3G9GML7</accession>
<dbReference type="AlphaFoldDB" id="A0A3G9GML7"/>
<feature type="domain" description="LptD C-terminal" evidence="6">
    <location>
        <begin position="317"/>
        <end position="697"/>
    </location>
</feature>
<dbReference type="GO" id="GO:1990351">
    <property type="term" value="C:transporter complex"/>
    <property type="evidence" value="ECO:0007669"/>
    <property type="project" value="TreeGrafter"/>
</dbReference>
<reference evidence="8" key="1">
    <citation type="journal article" date="2017" name="Biotechnol. Biofuels">
        <title>Evaluation of environmental bacterial communities as a factor affecting the growth of duckweed Lemna minor.</title>
        <authorList>
            <person name="Ishizawa H."/>
            <person name="Kuroda M."/>
            <person name="Morikawa M."/>
            <person name="Ike M."/>
        </authorList>
    </citation>
    <scope>NUCLEOTIDE SEQUENCE [LARGE SCALE GENOMIC DNA]</scope>
    <source>
        <strain evidence="8">H3</strain>
    </source>
</reference>
<feature type="chain" id="PRO_5018341163" description="LPS-assembly protein LptD" evidence="4">
    <location>
        <begin position="45"/>
        <end position="787"/>
    </location>
</feature>
<comment type="subcellular location">
    <subcellularLocation>
        <location evidence="4">Cell outer membrane</location>
    </subcellularLocation>
</comment>
<dbReference type="Pfam" id="PF03968">
    <property type="entry name" value="LptD_N"/>
    <property type="match status" value="1"/>
</dbReference>
<name>A0A3G9GML7_9NEIS</name>
<keyword evidence="2 4" id="KW-0472">Membrane</keyword>
<reference evidence="8" key="3">
    <citation type="journal article" date="2017" name="Plant Physiol. Biochem.">
        <title>Differential oxidative and antioxidative response of duckweed Lemna minor toward plant growth promoting/inhibiting bacteria.</title>
        <authorList>
            <person name="Ishizawa H."/>
            <person name="Kuroda M."/>
            <person name="Morikawa M."/>
            <person name="Ike M."/>
        </authorList>
    </citation>
    <scope>NUCLEOTIDE SEQUENCE [LARGE SCALE GENOMIC DNA]</scope>
    <source>
        <strain evidence="8">H3</strain>
    </source>
</reference>
<protein>
    <recommendedName>
        <fullName evidence="4">LPS-assembly protein LptD</fullName>
    </recommendedName>
</protein>
<gene>
    <name evidence="4" type="primary">lptD</name>
    <name evidence="7" type="ORF">DLM_4348</name>
</gene>
<dbReference type="HAMAP" id="MF_01411">
    <property type="entry name" value="LPS_assembly_LptD"/>
    <property type="match status" value="1"/>
</dbReference>
<evidence type="ECO:0000313" key="8">
    <source>
        <dbReference type="Proteomes" id="UP000198290"/>
    </source>
</evidence>
<comment type="similarity">
    <text evidence="4">Belongs to the LptD family.</text>
</comment>
<dbReference type="STRING" id="332411.VI06_08520"/>
<keyword evidence="1 4" id="KW-0732">Signal</keyword>
<dbReference type="InterPro" id="IPR007543">
    <property type="entry name" value="LptD_C"/>
</dbReference>
<dbReference type="KEGG" id="amah:DLM_4348"/>
<evidence type="ECO:0000256" key="1">
    <source>
        <dbReference type="ARBA" id="ARBA00022729"/>
    </source>
</evidence>
<comment type="caution">
    <text evidence="4">Lacks conserved residue(s) required for the propagation of feature annotation.</text>
</comment>
<dbReference type="Gene3D" id="2.60.450.10">
    <property type="entry name" value="Lipopolysaccharide (LPS) transport protein A like domain"/>
    <property type="match status" value="1"/>
</dbReference>
<organism evidence="7 8">
    <name type="scientific">Aquitalea magnusonii</name>
    <dbReference type="NCBI Taxonomy" id="332411"/>
    <lineage>
        <taxon>Bacteria</taxon>
        <taxon>Pseudomonadati</taxon>
        <taxon>Pseudomonadota</taxon>
        <taxon>Betaproteobacteria</taxon>
        <taxon>Neisseriales</taxon>
        <taxon>Chromobacteriaceae</taxon>
        <taxon>Aquitalea</taxon>
    </lineage>
</organism>
<evidence type="ECO:0000256" key="2">
    <source>
        <dbReference type="ARBA" id="ARBA00023136"/>
    </source>
</evidence>
<keyword evidence="3 4" id="KW-0998">Cell outer membrane</keyword>
<evidence type="ECO:0000259" key="5">
    <source>
        <dbReference type="Pfam" id="PF03968"/>
    </source>
</evidence>
<dbReference type="PANTHER" id="PTHR30189:SF1">
    <property type="entry name" value="LPS-ASSEMBLY PROTEIN LPTD"/>
    <property type="match status" value="1"/>
</dbReference>
<evidence type="ECO:0000256" key="4">
    <source>
        <dbReference type="HAMAP-Rule" id="MF_01411"/>
    </source>
</evidence>
<dbReference type="Proteomes" id="UP000198290">
    <property type="component" value="Chromosome"/>
</dbReference>
<sequence length="787" mass="88457" precursor="true">MLIESSDFILLTCPHDMALCMLKLQPTKMTLALAAAFSVSAAQADDNAPQTLTPPPAAQGQTHVTADHMDGQMQDKLKASGDVVVIRDNQTLEADWLDYYQQQNRVKAGNHFRLTREKDVVTGTTLDYWMDEHTGSAQQPSFQMGTPDTNNKPGGAKRSLAQSGIAFRGDGSEVQFTGPDQYRLINSRVNSCVVGDDSWYLKSSTLDLNYTTNIGIARNARLEFQGVPILYTPWIDFPLDGSRKSGLLTPTFRSGTTGFDIALPYYWNIAPNFDATLTPHINLKHGTMLAGEFRYLEPGYEGSIYTEQLRNDKLTNTNRYAWYATHKQTVLPGLTFGYEYNYVSDVDYFSDFGDRTLQATNVNLKREAWVKYSTGWQGGNVETMLRAQRYQTLEDPVIAADQPYARLPQITLVANQKLPAGLSFNLQGDMTRFAHPTLQTGDRFVAYPSVTWSLLERNWGFIRPKFGVNYTKYDLNPLGSNTTPGSTITRTLPIFSTDSGLSFERETRFHGSDYVETLEPRLFYVYIPAKDQSKIPNFDSSENDFNFAQLFSENRFSGWDRINAANQLTAAVTSRLISSESGIERLRVMLGQRYYFKNEDTSLYGDQITLQNNSKGLLGSLGGDLTKAWRLDSTYEYNQDLSKTQRYNLQVRYNPAPGKTVSLRYRYGRYEQIGDTTQYGPLRQIDLGVQWPIARQWYAVGRESYSLIDNKPLEHLLGVEYNDGCWTARFVVKRDSTLATTISSASTSTGVFFQLELRGLGGLGSSPTSDLKLAIPGYSNISDIQSN</sequence>
<comment type="subunit">
    <text evidence="4">Component of the lipopolysaccharide transport and assembly complex. Interacts with LptE and LptA.</text>
</comment>
<feature type="domain" description="Organic solvent tolerance-like N-terminal" evidence="5">
    <location>
        <begin position="63"/>
        <end position="210"/>
    </location>
</feature>
<dbReference type="PANTHER" id="PTHR30189">
    <property type="entry name" value="LPS-ASSEMBLY PROTEIN"/>
    <property type="match status" value="1"/>
</dbReference>
<dbReference type="InterPro" id="IPR050218">
    <property type="entry name" value="LptD"/>
</dbReference>
<dbReference type="GO" id="GO:0043165">
    <property type="term" value="P:Gram-negative-bacterium-type cell outer membrane assembly"/>
    <property type="evidence" value="ECO:0007669"/>
    <property type="project" value="UniProtKB-UniRule"/>
</dbReference>
<dbReference type="EMBL" id="AP018823">
    <property type="protein sequence ID" value="BBF87913.1"/>
    <property type="molecule type" value="Genomic_DNA"/>
</dbReference>
<dbReference type="Pfam" id="PF04453">
    <property type="entry name" value="LptD"/>
    <property type="match status" value="1"/>
</dbReference>
<comment type="function">
    <text evidence="4">Together with LptE, is involved in the assembly of lipopolysaccharide (LPS) at the surface of the outer membrane.</text>
</comment>
<feature type="signal peptide" evidence="4">
    <location>
        <begin position="1"/>
        <end position="44"/>
    </location>
</feature>
<dbReference type="GO" id="GO:0015920">
    <property type="term" value="P:lipopolysaccharide transport"/>
    <property type="evidence" value="ECO:0007669"/>
    <property type="project" value="InterPro"/>
</dbReference>
<dbReference type="InterPro" id="IPR020889">
    <property type="entry name" value="LipoPS_assembly_LptD"/>
</dbReference>
<reference evidence="7 8" key="2">
    <citation type="journal article" date="2017" name="Genome Announc.">
        <title>Draft genome sequence of Aquitalea magnusonii strain H3, a plant growth-promoting bacterium of duckweed Lemna minor.</title>
        <authorList>
            <person name="Ishizawa H."/>
            <person name="Kuroda M."/>
            <person name="Ike M."/>
        </authorList>
    </citation>
    <scope>NUCLEOTIDE SEQUENCE [LARGE SCALE GENOMIC DNA]</scope>
    <source>
        <strain evidence="7 8">H3</strain>
    </source>
</reference>
<dbReference type="GO" id="GO:0009279">
    <property type="term" value="C:cell outer membrane"/>
    <property type="evidence" value="ECO:0007669"/>
    <property type="project" value="UniProtKB-SubCell"/>
</dbReference>
<proteinExistence type="inferred from homology"/>
<dbReference type="InterPro" id="IPR005653">
    <property type="entry name" value="OstA-like_N"/>
</dbReference>